<reference evidence="3 5" key="2">
    <citation type="submission" date="2019-03" db="EMBL/GenBank/DDBJ databases">
        <title>Genomic Encyclopedia of Type Strains, Phase IV (KMG-IV): sequencing the most valuable type-strain genomes for metagenomic binning, comparative biology and taxonomic classification.</title>
        <authorList>
            <person name="Goeker M."/>
        </authorList>
    </citation>
    <scope>NUCLEOTIDE SEQUENCE [LARGE SCALE GENOMIC DNA]</scope>
    <source>
        <strain evidence="3 5">DSM 101483</strain>
    </source>
</reference>
<dbReference type="RefSeq" id="WP_066799511.1">
    <property type="nucleotide sequence ID" value="NZ_CP014206.1"/>
</dbReference>
<feature type="domain" description="PilZ" evidence="1">
    <location>
        <begin position="5"/>
        <end position="97"/>
    </location>
</feature>
<proteinExistence type="predicted"/>
<dbReference type="InterPro" id="IPR009875">
    <property type="entry name" value="PilZ_domain"/>
</dbReference>
<protein>
    <submittedName>
        <fullName evidence="3">PilZ domain-containing protein</fullName>
    </submittedName>
    <submittedName>
        <fullName evidence="2">Pilus assembly protein PilZ</fullName>
    </submittedName>
</protein>
<dbReference type="SUPFAM" id="SSF141371">
    <property type="entry name" value="PilZ domain-like"/>
    <property type="match status" value="1"/>
</dbReference>
<dbReference type="AlphaFoldDB" id="A0A126QJX7"/>
<accession>A0A126QJX7</accession>
<dbReference type="Gene3D" id="2.40.10.220">
    <property type="entry name" value="predicted glycosyltransferase like domains"/>
    <property type="match status" value="1"/>
</dbReference>
<dbReference type="Pfam" id="PF07238">
    <property type="entry name" value="PilZ"/>
    <property type="match status" value="1"/>
</dbReference>
<evidence type="ECO:0000313" key="5">
    <source>
        <dbReference type="Proteomes" id="UP000295506"/>
    </source>
</evidence>
<sequence>MTSDQRRGTRVSADFEAYVTIDDVVTPVATRNLSLKGALLSGCEDCQSGITCELHLPLSPGVRIVVTGEIVRIKGDYAAMSFKEMDELSFTFLHRLVTLNADDPEEVDEELMRIFEKF</sequence>
<evidence type="ECO:0000259" key="1">
    <source>
        <dbReference type="Pfam" id="PF07238"/>
    </source>
</evidence>
<evidence type="ECO:0000313" key="4">
    <source>
        <dbReference type="Proteomes" id="UP000055611"/>
    </source>
</evidence>
<dbReference type="EMBL" id="CP014206">
    <property type="protein sequence ID" value="AMK09918.1"/>
    <property type="molecule type" value="Genomic_DNA"/>
</dbReference>
<name>A0A126QJX7_9BACT</name>
<organism evidence="3 5">
    <name type="scientific">Pseudodesulfovibrio indicus</name>
    <dbReference type="NCBI Taxonomy" id="1716143"/>
    <lineage>
        <taxon>Bacteria</taxon>
        <taxon>Pseudomonadati</taxon>
        <taxon>Thermodesulfobacteriota</taxon>
        <taxon>Desulfovibrionia</taxon>
        <taxon>Desulfovibrionales</taxon>
        <taxon>Desulfovibrionaceae</taxon>
    </lineage>
</organism>
<evidence type="ECO:0000313" key="2">
    <source>
        <dbReference type="EMBL" id="AMK09918.1"/>
    </source>
</evidence>
<dbReference type="Proteomes" id="UP000055611">
    <property type="component" value="Chromosome"/>
</dbReference>
<reference evidence="2 4" key="1">
    <citation type="journal article" date="2016" name="Front. Microbiol.">
        <title>Genome Sequence of the Piezophilic, Mesophilic Sulfate-Reducing Bacterium Desulfovibrio indicus J2T.</title>
        <authorList>
            <person name="Cao J."/>
            <person name="Maignien L."/>
            <person name="Shao Z."/>
            <person name="Alain K."/>
            <person name="Jebbar M."/>
        </authorList>
    </citation>
    <scope>NUCLEOTIDE SEQUENCE [LARGE SCALE GENOMIC DNA]</scope>
    <source>
        <strain evidence="2 4">J2</strain>
    </source>
</reference>
<dbReference type="EMBL" id="SOBK01000008">
    <property type="protein sequence ID" value="TDT87401.1"/>
    <property type="molecule type" value="Genomic_DNA"/>
</dbReference>
<gene>
    <name evidence="2" type="ORF">AWY79_01715</name>
    <name evidence="3" type="ORF">EDC59_10866</name>
</gene>
<dbReference type="Proteomes" id="UP000295506">
    <property type="component" value="Unassembled WGS sequence"/>
</dbReference>
<dbReference type="GO" id="GO:0035438">
    <property type="term" value="F:cyclic-di-GMP binding"/>
    <property type="evidence" value="ECO:0007669"/>
    <property type="project" value="InterPro"/>
</dbReference>
<dbReference type="KEGG" id="dej:AWY79_01715"/>
<evidence type="ECO:0000313" key="3">
    <source>
        <dbReference type="EMBL" id="TDT87401.1"/>
    </source>
</evidence>
<keyword evidence="4" id="KW-1185">Reference proteome</keyword>
<dbReference type="OrthoDB" id="370480at2"/>